<dbReference type="EMBL" id="JAZHYP010000004">
    <property type="protein sequence ID" value="MEN3324212.1"/>
    <property type="molecule type" value="Genomic_DNA"/>
</dbReference>
<dbReference type="RefSeq" id="WP_346242015.1">
    <property type="nucleotide sequence ID" value="NZ_JAZHYP010000004.1"/>
</dbReference>
<comment type="subcellular location">
    <subcellularLocation>
        <location evidence="1">Cell envelope</location>
    </subcellularLocation>
</comment>
<dbReference type="PROSITE" id="PS51007">
    <property type="entry name" value="CYTC"/>
    <property type="match status" value="1"/>
</dbReference>
<proteinExistence type="predicted"/>
<dbReference type="SUPFAM" id="SSF46626">
    <property type="entry name" value="Cytochrome c"/>
    <property type="match status" value="2"/>
</dbReference>
<keyword evidence="2 7" id="KW-0349">Heme</keyword>
<dbReference type="Proteomes" id="UP001416393">
    <property type="component" value="Unassembled WGS sequence"/>
</dbReference>
<protein>
    <submittedName>
        <fullName evidence="9">Cytochrome c peroxidase</fullName>
        <ecNumber evidence="9">1.11.1.5</ecNumber>
    </submittedName>
</protein>
<dbReference type="InterPro" id="IPR038352">
    <property type="entry name" value="Imelysin_sf"/>
</dbReference>
<evidence type="ECO:0000256" key="2">
    <source>
        <dbReference type="ARBA" id="ARBA00022617"/>
    </source>
</evidence>
<dbReference type="Gene3D" id="1.20.1420.20">
    <property type="entry name" value="M75 peptidase, HXXE motif"/>
    <property type="match status" value="1"/>
</dbReference>
<reference evidence="9 10" key="1">
    <citation type="submission" date="2024-01" db="EMBL/GenBank/DDBJ databases">
        <title>Mariniflexile litorale sp. nov., isolated from the shallow sediments of the Sea of Japan.</title>
        <authorList>
            <person name="Romanenko L."/>
            <person name="Bystritskaya E."/>
            <person name="Isaeva M."/>
        </authorList>
    </citation>
    <scope>NUCLEOTIDE SEQUENCE [LARGE SCALE GENOMIC DNA]</scope>
    <source>
        <strain evidence="9 10">KCTC 32427</strain>
    </source>
</reference>
<dbReference type="GO" id="GO:0004130">
    <property type="term" value="F:cytochrome-c peroxidase activity"/>
    <property type="evidence" value="ECO:0007669"/>
    <property type="project" value="UniProtKB-EC"/>
</dbReference>
<dbReference type="PANTHER" id="PTHR30600:SF10">
    <property type="entry name" value="BLL6722 PROTEIN"/>
    <property type="match status" value="1"/>
</dbReference>
<dbReference type="PANTHER" id="PTHR30600">
    <property type="entry name" value="CYTOCHROME C PEROXIDASE-RELATED"/>
    <property type="match status" value="1"/>
</dbReference>
<keyword evidence="3 7" id="KW-0479">Metal-binding</keyword>
<keyword evidence="4" id="KW-0732">Signal</keyword>
<dbReference type="InterPro" id="IPR004852">
    <property type="entry name" value="Di-haem_cyt_c_peroxidsae"/>
</dbReference>
<comment type="caution">
    <text evidence="9">The sequence shown here is derived from an EMBL/GenBank/DDBJ whole genome shotgun (WGS) entry which is preliminary data.</text>
</comment>
<dbReference type="EC" id="1.11.1.5" evidence="9"/>
<keyword evidence="9" id="KW-0575">Peroxidase</keyword>
<evidence type="ECO:0000256" key="4">
    <source>
        <dbReference type="ARBA" id="ARBA00022729"/>
    </source>
</evidence>
<gene>
    <name evidence="9" type="ORF">VP395_10765</name>
</gene>
<dbReference type="Pfam" id="PF03150">
    <property type="entry name" value="CCP_MauG"/>
    <property type="match status" value="1"/>
</dbReference>
<accession>A0ABV0ADB9</accession>
<organism evidence="9 10">
    <name type="scientific">Mariniflexile soesokkakense</name>
    <dbReference type="NCBI Taxonomy" id="1343160"/>
    <lineage>
        <taxon>Bacteria</taxon>
        <taxon>Pseudomonadati</taxon>
        <taxon>Bacteroidota</taxon>
        <taxon>Flavobacteriia</taxon>
        <taxon>Flavobacteriales</taxon>
        <taxon>Flavobacteriaceae</taxon>
        <taxon>Mariniflexile</taxon>
    </lineage>
</organism>
<keyword evidence="10" id="KW-1185">Reference proteome</keyword>
<dbReference type="InterPro" id="IPR036909">
    <property type="entry name" value="Cyt_c-like_dom_sf"/>
</dbReference>
<feature type="domain" description="Cytochrome c" evidence="8">
    <location>
        <begin position="471"/>
        <end position="617"/>
    </location>
</feature>
<evidence type="ECO:0000256" key="5">
    <source>
        <dbReference type="ARBA" id="ARBA00023002"/>
    </source>
</evidence>
<evidence type="ECO:0000256" key="3">
    <source>
        <dbReference type="ARBA" id="ARBA00022723"/>
    </source>
</evidence>
<evidence type="ECO:0000256" key="7">
    <source>
        <dbReference type="PROSITE-ProRule" id="PRU00433"/>
    </source>
</evidence>
<sequence>MKPYHFLLLLFCLFLLFGNTNKPTYIKQNTAVKKIITLYGIQFLEFQNEVIILDSLANKAENIEDIIVIKEQFIKTRIAYKKIEFLFNFYLPSFDNTFINGAPIPKISDKYEAGKIIEPNGLQALDALIFDPDAIQNIEHIKKLSVLLKEKVDLIAKTHLPLSLKSGQIIDALRSGVVRIFTLGLTGFDTPASENTIAETLGSFKSLKESFSLFNENLNPFAKKTFNKVIKLFEKAEKTLKKNDDFDTFDRISFLKTVINPLYATLLEFQELNELYADPFIIHAQNYTANNLFDNNFLNTELYSEFVYLPLNNPSSIKLGKVLYEDPQLSKNSIMSCATCHDSNKGFADGLPKSKTNKSNVFSSRNSPTILNVGYANRYFWDMRAYDLEKQVAHVIDNDLEFNTSFDEIIKKLNANPEYVKQFKDVYGGISKHDINSRSISNAIAAYVNSLKSLNSEFDKYIRNEIKTYPEAAKRGFNLFMGKAACGTCHFAPVFNGTIPPFYLETESEVLGITQGFDSINPVKDLDPGRIDNGLLAENQQYYQNSFKTVSIRNIALTAPYMHNGMFNTLEDVLDFYNHGGGAGLGLDIENQTLSDTPLNLTKKEKADIIIFMKTLTDTTGLTKKFSKTAY</sequence>
<evidence type="ECO:0000259" key="8">
    <source>
        <dbReference type="PROSITE" id="PS51007"/>
    </source>
</evidence>
<dbReference type="Gene3D" id="1.10.760.10">
    <property type="entry name" value="Cytochrome c-like domain"/>
    <property type="match status" value="2"/>
</dbReference>
<evidence type="ECO:0000313" key="9">
    <source>
        <dbReference type="EMBL" id="MEN3324212.1"/>
    </source>
</evidence>
<name>A0ABV0ADB9_9FLAO</name>
<dbReference type="InterPro" id="IPR051395">
    <property type="entry name" value="Cytochrome_c_Peroxidase/MauG"/>
</dbReference>
<evidence type="ECO:0000313" key="10">
    <source>
        <dbReference type="Proteomes" id="UP001416393"/>
    </source>
</evidence>
<evidence type="ECO:0000256" key="6">
    <source>
        <dbReference type="ARBA" id="ARBA00023004"/>
    </source>
</evidence>
<keyword evidence="5 9" id="KW-0560">Oxidoreductase</keyword>
<keyword evidence="6 7" id="KW-0408">Iron</keyword>
<evidence type="ECO:0000256" key="1">
    <source>
        <dbReference type="ARBA" id="ARBA00004196"/>
    </source>
</evidence>
<dbReference type="InterPro" id="IPR009056">
    <property type="entry name" value="Cyt_c-like_dom"/>
</dbReference>